<accession>A0ABT6BLF6</accession>
<reference evidence="5 6" key="1">
    <citation type="submission" date="2023-03" db="EMBL/GenBank/DDBJ databases">
        <title>Genome sequencing of Aquirufa.</title>
        <authorList>
            <person name="Pitt A."/>
            <person name="Hahn M.W."/>
        </authorList>
    </citation>
    <scope>NUCLEOTIDE SEQUENCE [LARGE SCALE GENOMIC DNA]</scope>
    <source>
        <strain evidence="5 6">WAEICH-18A</strain>
    </source>
</reference>
<comment type="caution">
    <text evidence="5">The sequence shown here is derived from an EMBL/GenBank/DDBJ whole genome shotgun (WGS) entry which is preliminary data.</text>
</comment>
<dbReference type="PANTHER" id="PTHR43280">
    <property type="entry name" value="ARAC-FAMILY TRANSCRIPTIONAL REGULATOR"/>
    <property type="match status" value="1"/>
</dbReference>
<dbReference type="InterPro" id="IPR020449">
    <property type="entry name" value="Tscrpt_reg_AraC-type_HTH"/>
</dbReference>
<sequence>MEKLINLEEFYRNKFNWVPENLKKDWGHFNVFALDPYIGIKAKPTPYKRRDFYKITLVKGQGRIHYANKFVDVKKQAIVFSNPMIPYKWEGIENFSSGYFCIFNQDFFKQFGNINSYSIYQPQGVPVFELSDESYAQLEGLYRKMMEEISSDYIHKYDVLRNLTFEAIHSALKLQPANASKHSPVNANQRISMLFLELLERQFPIEETHPVIQLKNASDFANQLSVHVNHLNRAIKETTQKTTSQIIAERIVQEAKVMLKFSDWNISEIAFALGFNEVSYFNNFFKKNTSLSPLKFRNSK</sequence>
<gene>
    <name evidence="5" type="ORF">PQG43_10580</name>
</gene>
<dbReference type="RefSeq" id="WP_276344621.1">
    <property type="nucleotide sequence ID" value="NZ_JARJOW010000007.1"/>
</dbReference>
<dbReference type="SUPFAM" id="SSF51215">
    <property type="entry name" value="Regulatory protein AraC"/>
    <property type="match status" value="1"/>
</dbReference>
<dbReference type="Pfam" id="PF12833">
    <property type="entry name" value="HTH_18"/>
    <property type="match status" value="1"/>
</dbReference>
<organism evidence="5 6">
    <name type="scientific">Aquirufa aurantiipilula</name>
    <dbReference type="NCBI Taxonomy" id="2696561"/>
    <lineage>
        <taxon>Bacteria</taxon>
        <taxon>Pseudomonadati</taxon>
        <taxon>Bacteroidota</taxon>
        <taxon>Cytophagia</taxon>
        <taxon>Cytophagales</taxon>
        <taxon>Flectobacillaceae</taxon>
        <taxon>Aquirufa</taxon>
    </lineage>
</organism>
<keyword evidence="2" id="KW-0238">DNA-binding</keyword>
<dbReference type="EMBL" id="JARJOW010000007">
    <property type="protein sequence ID" value="MDF5691311.1"/>
    <property type="molecule type" value="Genomic_DNA"/>
</dbReference>
<dbReference type="PROSITE" id="PS01124">
    <property type="entry name" value="HTH_ARAC_FAMILY_2"/>
    <property type="match status" value="1"/>
</dbReference>
<keyword evidence="3" id="KW-0804">Transcription</keyword>
<dbReference type="InterPro" id="IPR009057">
    <property type="entry name" value="Homeodomain-like_sf"/>
</dbReference>
<evidence type="ECO:0000259" key="4">
    <source>
        <dbReference type="PROSITE" id="PS01124"/>
    </source>
</evidence>
<keyword evidence="6" id="KW-1185">Reference proteome</keyword>
<dbReference type="Gene3D" id="1.10.10.60">
    <property type="entry name" value="Homeodomain-like"/>
    <property type="match status" value="1"/>
</dbReference>
<keyword evidence="1" id="KW-0805">Transcription regulation</keyword>
<protein>
    <submittedName>
        <fullName evidence="5">AraC family transcriptional regulator</fullName>
    </submittedName>
</protein>
<evidence type="ECO:0000256" key="3">
    <source>
        <dbReference type="ARBA" id="ARBA00023163"/>
    </source>
</evidence>
<dbReference type="InterPro" id="IPR018060">
    <property type="entry name" value="HTH_AraC"/>
</dbReference>
<evidence type="ECO:0000313" key="5">
    <source>
        <dbReference type="EMBL" id="MDF5691311.1"/>
    </source>
</evidence>
<name>A0ABT6BLF6_9BACT</name>
<evidence type="ECO:0000256" key="1">
    <source>
        <dbReference type="ARBA" id="ARBA00023015"/>
    </source>
</evidence>
<feature type="domain" description="HTH araC/xylS-type" evidence="4">
    <location>
        <begin position="189"/>
        <end position="299"/>
    </location>
</feature>
<dbReference type="PRINTS" id="PR00032">
    <property type="entry name" value="HTHARAC"/>
</dbReference>
<dbReference type="Proteomes" id="UP001321344">
    <property type="component" value="Unassembled WGS sequence"/>
</dbReference>
<dbReference type="SMART" id="SM00342">
    <property type="entry name" value="HTH_ARAC"/>
    <property type="match status" value="1"/>
</dbReference>
<dbReference type="PANTHER" id="PTHR43280:SF32">
    <property type="entry name" value="TRANSCRIPTIONAL REGULATORY PROTEIN"/>
    <property type="match status" value="1"/>
</dbReference>
<evidence type="ECO:0000313" key="6">
    <source>
        <dbReference type="Proteomes" id="UP001321344"/>
    </source>
</evidence>
<dbReference type="InterPro" id="IPR037923">
    <property type="entry name" value="HTH-like"/>
</dbReference>
<proteinExistence type="predicted"/>
<evidence type="ECO:0000256" key="2">
    <source>
        <dbReference type="ARBA" id="ARBA00023125"/>
    </source>
</evidence>
<dbReference type="SUPFAM" id="SSF46689">
    <property type="entry name" value="Homeodomain-like"/>
    <property type="match status" value="1"/>
</dbReference>